<gene>
    <name evidence="3" type="ORF">FA584_06110</name>
</gene>
<organism evidence="3 4">
    <name type="scientific">Sulfurospirillum diekertiae</name>
    <dbReference type="NCBI Taxonomy" id="1854492"/>
    <lineage>
        <taxon>Bacteria</taxon>
        <taxon>Pseudomonadati</taxon>
        <taxon>Campylobacterota</taxon>
        <taxon>Epsilonproteobacteria</taxon>
        <taxon>Campylobacterales</taxon>
        <taxon>Sulfurospirillaceae</taxon>
        <taxon>Sulfurospirillum</taxon>
    </lineage>
</organism>
<name>A0A6G9VTW1_9BACT</name>
<keyword evidence="2" id="KW-0732">Signal</keyword>
<dbReference type="AlphaFoldDB" id="A0A6G9VTW1"/>
<dbReference type="RefSeq" id="WP_167749723.1">
    <property type="nucleotide sequence ID" value="NZ_CP039734.2"/>
</dbReference>
<feature type="chain" id="PRO_5043814739" evidence="2">
    <location>
        <begin position="20"/>
        <end position="392"/>
    </location>
</feature>
<dbReference type="EMBL" id="CP039734">
    <property type="protein sequence ID" value="QIR75809.1"/>
    <property type="molecule type" value="Genomic_DNA"/>
</dbReference>
<dbReference type="Proteomes" id="UP000502831">
    <property type="component" value="Chromosome"/>
</dbReference>
<protein>
    <submittedName>
        <fullName evidence="3">Uncharacterized protein</fullName>
    </submittedName>
</protein>
<feature type="compositionally biased region" description="Basic and acidic residues" evidence="1">
    <location>
        <begin position="100"/>
        <end position="125"/>
    </location>
</feature>
<feature type="compositionally biased region" description="Low complexity" evidence="1">
    <location>
        <begin position="50"/>
        <end position="74"/>
    </location>
</feature>
<feature type="region of interest" description="Disordered" evidence="1">
    <location>
        <begin position="90"/>
        <end position="127"/>
    </location>
</feature>
<evidence type="ECO:0000256" key="1">
    <source>
        <dbReference type="SAM" id="MobiDB-lite"/>
    </source>
</evidence>
<evidence type="ECO:0000256" key="2">
    <source>
        <dbReference type="SAM" id="SignalP"/>
    </source>
</evidence>
<sequence>MKRFIFCLSLWLTSQTLDAESALQQLYDAGGSPPEVPMPQLKTQPYNSGTSSTSSSSTPRSTSPKPSRAPSPAATVGATVFGALLESVLFDTPSNAPDPETLRQQEEEQRQAQEAAKKQEQEAQKQHQNLMHSFKSVPVATTTTETTSPSSGLLFKSAQTLKETKIDTSSNEAMRESASRPFDGGTSHMALPLTWKPYPLGKTPVSFSKPSVLCQNKACTWPKATPLNTTLPKATVRHTPINLAQIGVPTAPNPSTLLKTILASKEQDTTQFYVILNRLSYFGKEIGKELLTSIAMKLLESTPAGEKIALMKEVHDLATNDMEDANKVALWLGSTNIDQPPEITSLADDAKPFLIRGISTQESFEKLGELISDTNDVFDMSAKFSDIIKNMP</sequence>
<evidence type="ECO:0000313" key="4">
    <source>
        <dbReference type="Proteomes" id="UP000502831"/>
    </source>
</evidence>
<reference evidence="3 4" key="1">
    <citation type="journal article" date="2017" name="Environ. Sci. Technol.">
        <title>Organohalide Respiration with Chlorinated Ethenes under Low pH Conditions.</title>
        <authorList>
            <person name="Yang Y."/>
            <person name="Capiro N.L."/>
            <person name="Marcet T.F."/>
            <person name="Yan J."/>
            <person name="Pennell K.D."/>
            <person name="Loffler F.E."/>
        </authorList>
    </citation>
    <scope>NUCLEOTIDE SEQUENCE [LARGE SCALE GENOMIC DNA]</scope>
    <source>
        <strain evidence="3 4">ACSDCE</strain>
    </source>
</reference>
<feature type="region of interest" description="Disordered" evidence="1">
    <location>
        <begin position="28"/>
        <end position="74"/>
    </location>
</feature>
<proteinExistence type="predicted"/>
<evidence type="ECO:0000313" key="3">
    <source>
        <dbReference type="EMBL" id="QIR75809.1"/>
    </source>
</evidence>
<feature type="signal peptide" evidence="2">
    <location>
        <begin position="1"/>
        <end position="19"/>
    </location>
</feature>
<accession>A0A6G9VTW1</accession>